<evidence type="ECO:0000313" key="1">
    <source>
        <dbReference type="EMBL" id="QHS79688.1"/>
    </source>
</evidence>
<sequence>MATQVQEDANIYQSRWTFQTPVNAQDAPPRTPFIGSFNVPLAKERLQPNNFQWLVYRPQEHSIPPFEYFKNTRAPSRTMGSRN</sequence>
<proteinExistence type="predicted"/>
<dbReference type="EMBL" id="MN740650">
    <property type="protein sequence ID" value="QHS79688.1"/>
    <property type="molecule type" value="Genomic_DNA"/>
</dbReference>
<reference evidence="1" key="1">
    <citation type="journal article" date="2020" name="Nature">
        <title>Giant virus diversity and host interactions through global metagenomics.</title>
        <authorList>
            <person name="Schulz F."/>
            <person name="Roux S."/>
            <person name="Paez-Espino D."/>
            <person name="Jungbluth S."/>
            <person name="Walsh D.A."/>
            <person name="Denef V.J."/>
            <person name="McMahon K.D."/>
            <person name="Konstantinidis K.T."/>
            <person name="Eloe-Fadrosh E.A."/>
            <person name="Kyrpides N.C."/>
            <person name="Woyke T."/>
        </authorList>
    </citation>
    <scope>NUCLEOTIDE SEQUENCE</scope>
    <source>
        <strain evidence="1">GVMAG-S-1035303-20</strain>
    </source>
</reference>
<protein>
    <submittedName>
        <fullName evidence="1">Uncharacterized protein</fullName>
    </submittedName>
</protein>
<name>A0A6C0AIV6_9ZZZZ</name>
<organism evidence="1">
    <name type="scientific">viral metagenome</name>
    <dbReference type="NCBI Taxonomy" id="1070528"/>
    <lineage>
        <taxon>unclassified sequences</taxon>
        <taxon>metagenomes</taxon>
        <taxon>organismal metagenomes</taxon>
    </lineage>
</organism>
<accession>A0A6C0AIV6</accession>
<dbReference type="AlphaFoldDB" id="A0A6C0AIV6"/>